<keyword evidence="2" id="KW-0472">Membrane</keyword>
<feature type="compositionally biased region" description="Low complexity" evidence="1">
    <location>
        <begin position="152"/>
        <end position="170"/>
    </location>
</feature>
<dbReference type="Proteomes" id="UP000681035">
    <property type="component" value="Chromosome"/>
</dbReference>
<sequence length="181" mass="19605">MTEILYCQSPALFLLAVVLLICFFLRRQAHRVRAALDLILCILLLIGGVVLYYLGMYGDCFTIHDFWQIRTSGWVGLGVVAAGSVWHLCKVCKRGVERRRTERAARQTEEAHRQALESARREAYEAGKADAAKERQPSPSAPDVSAPEISPAPADAVSPERAAAPAADAPQSSTGGTGQAL</sequence>
<reference evidence="3" key="1">
    <citation type="submission" date="2020-09" db="EMBL/GenBank/DDBJ databases">
        <title>New species isolated from human feces.</title>
        <authorList>
            <person name="Kitahara M."/>
            <person name="Shigeno Y."/>
            <person name="Shime M."/>
            <person name="Matsumoto Y."/>
            <person name="Nakamura S."/>
            <person name="Motooka D."/>
            <person name="Fukuoka S."/>
            <person name="Nishikawa H."/>
            <person name="Benno Y."/>
        </authorList>
    </citation>
    <scope>NUCLEOTIDE SEQUENCE</scope>
    <source>
        <strain evidence="3">MM50</strain>
    </source>
</reference>
<evidence type="ECO:0000256" key="2">
    <source>
        <dbReference type="SAM" id="Phobius"/>
    </source>
</evidence>
<organism evidence="3 4">
    <name type="scientific">Vescimonas coprocola</name>
    <dbReference type="NCBI Taxonomy" id="2714355"/>
    <lineage>
        <taxon>Bacteria</taxon>
        <taxon>Bacillati</taxon>
        <taxon>Bacillota</taxon>
        <taxon>Clostridia</taxon>
        <taxon>Eubacteriales</taxon>
        <taxon>Oscillospiraceae</taxon>
        <taxon>Vescimonas</taxon>
    </lineage>
</organism>
<feature type="region of interest" description="Disordered" evidence="1">
    <location>
        <begin position="100"/>
        <end position="181"/>
    </location>
</feature>
<keyword evidence="2" id="KW-1133">Transmembrane helix</keyword>
<dbReference type="RefSeq" id="WP_213541649.1">
    <property type="nucleotide sequence ID" value="NZ_AP023418.1"/>
</dbReference>
<accession>A0A810PXA3</accession>
<keyword evidence="4" id="KW-1185">Reference proteome</keyword>
<gene>
    <name evidence="3" type="ORF">MM50RIKEN_05520</name>
</gene>
<feature type="transmembrane region" description="Helical" evidence="2">
    <location>
        <begin position="34"/>
        <end position="55"/>
    </location>
</feature>
<name>A0A810PXA3_9FIRM</name>
<dbReference type="AlphaFoldDB" id="A0A810PXA3"/>
<keyword evidence="2" id="KW-0812">Transmembrane</keyword>
<feature type="compositionally biased region" description="Basic and acidic residues" evidence="1">
    <location>
        <begin position="100"/>
        <end position="136"/>
    </location>
</feature>
<protein>
    <submittedName>
        <fullName evidence="3">Uncharacterized protein</fullName>
    </submittedName>
</protein>
<feature type="transmembrane region" description="Helical" evidence="2">
    <location>
        <begin position="6"/>
        <end position="25"/>
    </location>
</feature>
<evidence type="ECO:0000256" key="1">
    <source>
        <dbReference type="SAM" id="MobiDB-lite"/>
    </source>
</evidence>
<dbReference type="KEGG" id="vcop:MM50RIKEN_05520"/>
<dbReference type="EMBL" id="AP023418">
    <property type="protein sequence ID" value="BCK80789.1"/>
    <property type="molecule type" value="Genomic_DNA"/>
</dbReference>
<evidence type="ECO:0000313" key="4">
    <source>
        <dbReference type="Proteomes" id="UP000681035"/>
    </source>
</evidence>
<feature type="transmembrane region" description="Helical" evidence="2">
    <location>
        <begin position="67"/>
        <end position="89"/>
    </location>
</feature>
<proteinExistence type="predicted"/>
<evidence type="ECO:0000313" key="3">
    <source>
        <dbReference type="EMBL" id="BCK80789.1"/>
    </source>
</evidence>